<evidence type="ECO:0000259" key="1">
    <source>
        <dbReference type="PROSITE" id="PS51208"/>
    </source>
</evidence>
<feature type="domain" description="Autotransporter" evidence="1">
    <location>
        <begin position="114"/>
        <end position="391"/>
    </location>
</feature>
<dbReference type="NCBIfam" id="TIGR01414">
    <property type="entry name" value="autotrans_barl"/>
    <property type="match status" value="1"/>
</dbReference>
<dbReference type="InterPro" id="IPR036709">
    <property type="entry name" value="Autotransporte_beta_dom_sf"/>
</dbReference>
<dbReference type="InterPro" id="IPR005546">
    <property type="entry name" value="Autotransporte_beta"/>
</dbReference>
<proteinExistence type="predicted"/>
<name>A0ABS4BC62_9HYPH</name>
<keyword evidence="3" id="KW-1185">Reference proteome</keyword>
<dbReference type="PROSITE" id="PS51208">
    <property type="entry name" value="AUTOTRANSPORTER"/>
    <property type="match status" value="1"/>
</dbReference>
<reference evidence="2 3" key="1">
    <citation type="submission" date="2021-04" db="EMBL/GenBank/DDBJ databases">
        <title>Whole genome sequence of Jiella sp. KSK16Y-1.</title>
        <authorList>
            <person name="Tuo L."/>
        </authorList>
    </citation>
    <scope>NUCLEOTIDE SEQUENCE [LARGE SCALE GENOMIC DNA]</scope>
    <source>
        <strain evidence="2 3">KSK16Y-1</strain>
    </source>
</reference>
<evidence type="ECO:0000313" key="3">
    <source>
        <dbReference type="Proteomes" id="UP000678276"/>
    </source>
</evidence>
<gene>
    <name evidence="2" type="ORF">J6595_01950</name>
</gene>
<sequence length="391" mass="40565">MGRVRVRHVLGVVGIAVLLPAVCPALAGGIDDDARSFATTSIARQNALALRLASGQTGNLKTHLEDLRGDACGPMALRLSLGQTSATEAWEALIDDSDDVARSKTLKTSRTTDHCANAARAWTGGSVTLATDSPDLSGRDFERVESNLTAGLDARIAADLALGLAIGGSNGDTIETEGRTRGRAALGSISIYASYHPNKTTFAEAALGVAHLTLSDRVVGLDGALSGTAKHDGYGGFATVSVGEVDQFGGLKLSPYLKASGQITRLAATRRQIGSGEYRTGGQLAANLAGTVGLDASMPLRRLPDWIAVEPKAGVEIGYSLNRRAETAIAALGNGAEDIVPGATSTGRTLSLEVGTSVRLFDEVSLDLQVETRPIEAGDPKTVRLSSAWTF</sequence>
<protein>
    <submittedName>
        <fullName evidence="2">Autotransporter outer membrane beta-barrel domain-containing protein</fullName>
    </submittedName>
</protein>
<dbReference type="Proteomes" id="UP000678276">
    <property type="component" value="Unassembled WGS sequence"/>
</dbReference>
<dbReference type="RefSeq" id="WP_209592761.1">
    <property type="nucleotide sequence ID" value="NZ_JAGJCF010000001.1"/>
</dbReference>
<evidence type="ECO:0000313" key="2">
    <source>
        <dbReference type="EMBL" id="MBP0614351.1"/>
    </source>
</evidence>
<dbReference type="SMART" id="SM00869">
    <property type="entry name" value="Autotransporter"/>
    <property type="match status" value="1"/>
</dbReference>
<dbReference type="EMBL" id="JAGJCF010000001">
    <property type="protein sequence ID" value="MBP0614351.1"/>
    <property type="molecule type" value="Genomic_DNA"/>
</dbReference>
<accession>A0ABS4BC62</accession>
<dbReference type="Gene3D" id="2.40.128.130">
    <property type="entry name" value="Autotransporter beta-domain"/>
    <property type="match status" value="1"/>
</dbReference>
<comment type="caution">
    <text evidence="2">The sequence shown here is derived from an EMBL/GenBank/DDBJ whole genome shotgun (WGS) entry which is preliminary data.</text>
</comment>
<dbReference type="SUPFAM" id="SSF103515">
    <property type="entry name" value="Autotransporter"/>
    <property type="match status" value="1"/>
</dbReference>
<dbReference type="Pfam" id="PF03797">
    <property type="entry name" value="Autotransporter"/>
    <property type="match status" value="1"/>
</dbReference>
<organism evidence="2 3">
    <name type="scientific">Jiella mangrovi</name>
    <dbReference type="NCBI Taxonomy" id="2821407"/>
    <lineage>
        <taxon>Bacteria</taxon>
        <taxon>Pseudomonadati</taxon>
        <taxon>Pseudomonadota</taxon>
        <taxon>Alphaproteobacteria</taxon>
        <taxon>Hyphomicrobiales</taxon>
        <taxon>Aurantimonadaceae</taxon>
        <taxon>Jiella</taxon>
    </lineage>
</organism>
<dbReference type="InterPro" id="IPR006315">
    <property type="entry name" value="OM_autotransptr_brl_dom"/>
</dbReference>